<keyword evidence="7 18" id="KW-0679">Respiratory chain</keyword>
<evidence type="ECO:0000259" key="19">
    <source>
        <dbReference type="Pfam" id="PF00361"/>
    </source>
</evidence>
<evidence type="ECO:0000256" key="8">
    <source>
        <dbReference type="ARBA" id="ARBA00022692"/>
    </source>
</evidence>
<gene>
    <name evidence="20" type="primary">ND2</name>
</gene>
<dbReference type="EC" id="7.1.1.2" evidence="4 18"/>
<keyword evidence="15 18" id="KW-0496">Mitochondrion</keyword>
<evidence type="ECO:0000256" key="15">
    <source>
        <dbReference type="ARBA" id="ARBA00023128"/>
    </source>
</evidence>
<evidence type="ECO:0000256" key="4">
    <source>
        <dbReference type="ARBA" id="ARBA00012944"/>
    </source>
</evidence>
<evidence type="ECO:0000256" key="6">
    <source>
        <dbReference type="ARBA" id="ARBA00022448"/>
    </source>
</evidence>
<comment type="catalytic activity">
    <reaction evidence="17 18">
        <text>a ubiquinone + NADH + 5 H(+)(in) = a ubiquinol + NAD(+) + 4 H(+)(out)</text>
        <dbReference type="Rhea" id="RHEA:29091"/>
        <dbReference type="Rhea" id="RHEA-COMP:9565"/>
        <dbReference type="Rhea" id="RHEA-COMP:9566"/>
        <dbReference type="ChEBI" id="CHEBI:15378"/>
        <dbReference type="ChEBI" id="CHEBI:16389"/>
        <dbReference type="ChEBI" id="CHEBI:17976"/>
        <dbReference type="ChEBI" id="CHEBI:57540"/>
        <dbReference type="ChEBI" id="CHEBI:57945"/>
        <dbReference type="EC" id="7.1.1.2"/>
    </reaction>
</comment>
<keyword evidence="16 18" id="KW-0472">Membrane</keyword>
<dbReference type="InterPro" id="IPR001750">
    <property type="entry name" value="ND/Mrp_TM"/>
</dbReference>
<dbReference type="GO" id="GO:0005743">
    <property type="term" value="C:mitochondrial inner membrane"/>
    <property type="evidence" value="ECO:0007669"/>
    <property type="project" value="UniProtKB-SubCell"/>
</dbReference>
<dbReference type="InterPro" id="IPR003917">
    <property type="entry name" value="NADH_UbQ_OxRdtase_chain2"/>
</dbReference>
<accession>A0A1C9J9Y0</accession>
<evidence type="ECO:0000313" key="20">
    <source>
        <dbReference type="EMBL" id="AOP18547.1"/>
    </source>
</evidence>
<feature type="transmembrane region" description="Helical" evidence="18">
    <location>
        <begin position="57"/>
        <end position="78"/>
    </location>
</feature>
<keyword evidence="12 18" id="KW-1133">Transmembrane helix</keyword>
<dbReference type="InterPro" id="IPR050175">
    <property type="entry name" value="Complex_I_Subunit_2"/>
</dbReference>
<dbReference type="PANTHER" id="PTHR46552:SF1">
    <property type="entry name" value="NADH-UBIQUINONE OXIDOREDUCTASE CHAIN 2"/>
    <property type="match status" value="1"/>
</dbReference>
<dbReference type="CTD" id="4536"/>
<evidence type="ECO:0000256" key="13">
    <source>
        <dbReference type="ARBA" id="ARBA00023027"/>
    </source>
</evidence>
<dbReference type="GO" id="GO:0008137">
    <property type="term" value="F:NADH dehydrogenase (ubiquinone) activity"/>
    <property type="evidence" value="ECO:0007669"/>
    <property type="project" value="UniProtKB-EC"/>
</dbReference>
<evidence type="ECO:0000256" key="10">
    <source>
        <dbReference type="ARBA" id="ARBA00022967"/>
    </source>
</evidence>
<dbReference type="PANTHER" id="PTHR46552">
    <property type="entry name" value="NADH-UBIQUINONE OXIDOREDUCTASE CHAIN 2"/>
    <property type="match status" value="1"/>
</dbReference>
<feature type="transmembrane region" description="Helical" evidence="18">
    <location>
        <begin position="262"/>
        <end position="280"/>
    </location>
</feature>
<feature type="transmembrane region" description="Helical" evidence="18">
    <location>
        <begin position="90"/>
        <end position="109"/>
    </location>
</feature>
<evidence type="ECO:0000256" key="12">
    <source>
        <dbReference type="ARBA" id="ARBA00022989"/>
    </source>
</evidence>
<comment type="similarity">
    <text evidence="3 18">Belongs to the complex I subunit 2 family.</text>
</comment>
<evidence type="ECO:0000256" key="16">
    <source>
        <dbReference type="ARBA" id="ARBA00023136"/>
    </source>
</evidence>
<feature type="transmembrane region" description="Helical" evidence="18">
    <location>
        <begin position="143"/>
        <end position="162"/>
    </location>
</feature>
<geneLocation type="mitochondrion" evidence="20"/>
<evidence type="ECO:0000256" key="14">
    <source>
        <dbReference type="ARBA" id="ARBA00023075"/>
    </source>
</evidence>
<feature type="transmembrane region" description="Helical" evidence="18">
    <location>
        <begin position="301"/>
        <end position="322"/>
    </location>
</feature>
<feature type="transmembrane region" description="Helical" evidence="18">
    <location>
        <begin position="6"/>
        <end position="27"/>
    </location>
</feature>
<evidence type="ECO:0000256" key="11">
    <source>
        <dbReference type="ARBA" id="ARBA00022982"/>
    </source>
</evidence>
<feature type="domain" description="NADH:quinone oxidoreductase/Mrp antiporter transmembrane" evidence="19">
    <location>
        <begin position="22"/>
        <end position="273"/>
    </location>
</feature>
<sequence length="323" mass="37911">MNTSKMMFFTIVIISTLIVINSSNWLSMWMGLEINLMTFIPMISENNNKKISQSMMIYFLIQSIGSMILMFSLLLSTFVSVSPTLSSNMMILNMSLLLKLGAAPFHNWLPEMFNNMNWYKMFMLMTWQKVAPIYMLSNMKLTMIIPLSIMLSSIIGAIGGLNLTSLRKIMAYSSINHLSWILFMMFNQTQWFKYLFIYSIMMLLMMIFLNKYNSFNINQLMSKMPSFTEKLTFSTMLLSMGGMPPFLGFLPKWMAIQSNINLLFMLMPMIMMSMITLFYYMRMISAMMLLYSATNKWFKTYNYNINYMYMNLLMPLLLIFSIN</sequence>
<keyword evidence="8 18" id="KW-0812">Transmembrane</keyword>
<organism evidence="20">
    <name type="scientific">Panaorus albomaculatus</name>
    <dbReference type="NCBI Taxonomy" id="300813"/>
    <lineage>
        <taxon>Eukaryota</taxon>
        <taxon>Metazoa</taxon>
        <taxon>Ecdysozoa</taxon>
        <taxon>Arthropoda</taxon>
        <taxon>Hexapoda</taxon>
        <taxon>Insecta</taxon>
        <taxon>Pterygota</taxon>
        <taxon>Neoptera</taxon>
        <taxon>Paraneoptera</taxon>
        <taxon>Hemiptera</taxon>
        <taxon>Heteroptera</taxon>
        <taxon>Panheteroptera</taxon>
        <taxon>Pentatomomorpha</taxon>
        <taxon>Lygaeoidea</taxon>
        <taxon>Rhyparochromidae</taxon>
        <taxon>Rhyparochrominae</taxon>
        <taxon>Panaorus</taxon>
    </lineage>
</organism>
<evidence type="ECO:0000256" key="1">
    <source>
        <dbReference type="ARBA" id="ARBA00003257"/>
    </source>
</evidence>
<keyword evidence="11 18" id="KW-0249">Electron transport</keyword>
<dbReference type="GO" id="GO:0006120">
    <property type="term" value="P:mitochondrial electron transport, NADH to ubiquinone"/>
    <property type="evidence" value="ECO:0007669"/>
    <property type="project" value="InterPro"/>
</dbReference>
<comment type="function">
    <text evidence="1">Core subunit of the mitochondrial membrane respiratory chain NADH dehydrogenase (Complex I) that is believed to belong to the minimal assembly required for catalysis. Complex I functions in the transfer of electrons from NADH to the respiratory chain. The immediate electron acceptor for the enzyme is believed to be ubiquinone.</text>
</comment>
<proteinExistence type="inferred from homology"/>
<dbReference type="Pfam" id="PF00361">
    <property type="entry name" value="Proton_antipo_M"/>
    <property type="match status" value="1"/>
</dbReference>
<comment type="subcellular location">
    <subcellularLocation>
        <location evidence="2 18">Mitochondrion inner membrane</location>
        <topology evidence="2 18">Multi-pass membrane protein</topology>
    </subcellularLocation>
</comment>
<evidence type="ECO:0000256" key="9">
    <source>
        <dbReference type="ARBA" id="ARBA00022792"/>
    </source>
</evidence>
<keyword evidence="6" id="KW-0813">Transport</keyword>
<dbReference type="PRINTS" id="PR01436">
    <property type="entry name" value="NADHDHGNASE2"/>
</dbReference>
<keyword evidence="9 18" id="KW-0999">Mitochondrion inner membrane</keyword>
<feature type="transmembrane region" description="Helical" evidence="18">
    <location>
        <begin position="192"/>
        <end position="210"/>
    </location>
</feature>
<keyword evidence="10 18" id="KW-1278">Translocase</keyword>
<name>A0A1C9J9Y0_9HEMI</name>
<evidence type="ECO:0000256" key="5">
    <source>
        <dbReference type="ARBA" id="ARBA00021008"/>
    </source>
</evidence>
<dbReference type="GeneID" id="29288532"/>
<protein>
    <recommendedName>
        <fullName evidence="5 18">NADH-ubiquinone oxidoreductase chain 2</fullName>
        <ecNumber evidence="4 18">7.1.1.2</ecNumber>
    </recommendedName>
</protein>
<evidence type="ECO:0000256" key="2">
    <source>
        <dbReference type="ARBA" id="ARBA00004448"/>
    </source>
</evidence>
<reference evidence="20" key="1">
    <citation type="submission" date="2016-05" db="EMBL/GenBank/DDBJ databases">
        <title>First Mitochondrial Genome for the Family Rhyparochromidae (Hemiptera: Heteroptera) Reveals Novel Tandem Repeats in the Control Region.</title>
        <authorList>
            <person name="Li T."/>
        </authorList>
    </citation>
    <scope>NUCLEOTIDE SEQUENCE</scope>
</reference>
<evidence type="ECO:0000256" key="7">
    <source>
        <dbReference type="ARBA" id="ARBA00022660"/>
    </source>
</evidence>
<keyword evidence="13 18" id="KW-0520">NAD</keyword>
<dbReference type="RefSeq" id="YP_009306190.1">
    <property type="nucleotide sequence ID" value="NC_031364.1"/>
</dbReference>
<evidence type="ECO:0000256" key="18">
    <source>
        <dbReference type="RuleBase" id="RU003403"/>
    </source>
</evidence>
<feature type="transmembrane region" description="Helical" evidence="18">
    <location>
        <begin position="231"/>
        <end position="250"/>
    </location>
</feature>
<dbReference type="EMBL" id="KX216853">
    <property type="protein sequence ID" value="AOP18547.1"/>
    <property type="molecule type" value="Genomic_DNA"/>
</dbReference>
<evidence type="ECO:0000256" key="17">
    <source>
        <dbReference type="ARBA" id="ARBA00049551"/>
    </source>
</evidence>
<keyword evidence="14 18" id="KW-0830">Ubiquinone</keyword>
<evidence type="ECO:0000256" key="3">
    <source>
        <dbReference type="ARBA" id="ARBA00007012"/>
    </source>
</evidence>
<comment type="function">
    <text evidence="18">Core subunit of the mitochondrial membrane respiratory chain NADH dehydrogenase (Complex I) which catalyzes electron transfer from NADH through the respiratory chain, using ubiquinone as an electron acceptor. Essential for the catalytic activity and assembly of complex I.</text>
</comment>
<dbReference type="AlphaFoldDB" id="A0A1C9J9Y0"/>